<keyword evidence="2" id="KW-0456">Lyase</keyword>
<dbReference type="Gene3D" id="3.30.470.10">
    <property type="match status" value="1"/>
</dbReference>
<dbReference type="InterPro" id="IPR050571">
    <property type="entry name" value="Class-IV_PLP-Dep_Aminotrnsfr"/>
</dbReference>
<proteinExistence type="inferred from homology"/>
<dbReference type="AlphaFoldDB" id="F8LAA1"/>
<dbReference type="GO" id="GO:0046394">
    <property type="term" value="P:carboxylic acid biosynthetic process"/>
    <property type="evidence" value="ECO:0007669"/>
    <property type="project" value="UniProtKB-ARBA"/>
</dbReference>
<dbReference type="InterPro" id="IPR043132">
    <property type="entry name" value="BCAT-like_C"/>
</dbReference>
<accession>F8LAA1</accession>
<evidence type="ECO:0000313" key="2">
    <source>
        <dbReference type="EMBL" id="CCB90409.1"/>
    </source>
</evidence>
<dbReference type="GO" id="GO:0008696">
    <property type="term" value="F:4-amino-4-deoxychorismate lyase activity"/>
    <property type="evidence" value="ECO:0007669"/>
    <property type="project" value="UniProtKB-EC"/>
</dbReference>
<feature type="non-terminal residue" evidence="2">
    <location>
        <position position="222"/>
    </location>
</feature>
<name>F8LAA1_9BACT</name>
<dbReference type="InterPro" id="IPR043131">
    <property type="entry name" value="BCAT-like_N"/>
</dbReference>
<dbReference type="Gene3D" id="3.20.10.10">
    <property type="entry name" value="D-amino Acid Aminotransferase, subunit A, domain 2"/>
    <property type="match status" value="1"/>
</dbReference>
<sequence>MTWVILNHECVLADRASISIKDRGFLFGDGVFTSAKVENGRVLHWDRHCERVTAQCKTLHILPPDIKQSKVEELIERNGAEQGVWKLKIVITGGIDSRLSLPTRTYGTYLVTLEKYEMPEGKAKLCRYPYPIESPASSLKTLAYLPRLMVKQYALERGFDDAVVCSSKGWVLESAFSNLYWEEGGAVFTPMSTLPLLAGTYLTSIDHLKEERITYEQLKEKQ</sequence>
<comment type="similarity">
    <text evidence="1">Belongs to the class-IV pyridoxal-phosphate-dependent aminotransferase family.</text>
</comment>
<protein>
    <submittedName>
        <fullName evidence="2">Putative 4-amino-4-deoxychorismate lyase</fullName>
        <ecNumber evidence="2">4.1.3.38</ecNumber>
    </submittedName>
</protein>
<reference evidence="2" key="1">
    <citation type="submission" date="2011-05" db="EMBL/GenBank/DDBJ databases">
        <title>Unity in variety -- the pan-genome of the Chlamydiae.</title>
        <authorList>
            <person name="Collingro A."/>
            <person name="Tischler P."/>
            <person name="Weinmaier T."/>
            <person name="Penz T."/>
            <person name="Heinz E."/>
            <person name="Brunham R.C."/>
            <person name="Read T.D."/>
            <person name="Bavoil P.M."/>
            <person name="Sachse K."/>
            <person name="Kahane S."/>
            <person name="Friedman M.G."/>
            <person name="Rattei T."/>
            <person name="Myers G.S.A."/>
            <person name="Horn M."/>
        </authorList>
    </citation>
    <scope>NUCLEOTIDE SEQUENCE</scope>
    <source>
        <strain evidence="2">2032/99</strain>
    </source>
</reference>
<dbReference type="Pfam" id="PF01063">
    <property type="entry name" value="Aminotran_4"/>
    <property type="match status" value="1"/>
</dbReference>
<dbReference type="InterPro" id="IPR036038">
    <property type="entry name" value="Aminotransferase-like"/>
</dbReference>
<dbReference type="EC" id="4.1.3.38" evidence="2"/>
<dbReference type="SUPFAM" id="SSF56752">
    <property type="entry name" value="D-aminoacid aminotransferase-like PLP-dependent enzymes"/>
    <property type="match status" value="1"/>
</dbReference>
<dbReference type="PANTHER" id="PTHR42743">
    <property type="entry name" value="AMINO-ACID AMINOTRANSFERASE"/>
    <property type="match status" value="1"/>
</dbReference>
<gene>
    <name evidence="2" type="primary">pabC</name>
    <name evidence="2" type="ORF">WCH_CC13950</name>
</gene>
<dbReference type="EMBL" id="FR872607">
    <property type="protein sequence ID" value="CCB90409.1"/>
    <property type="molecule type" value="Genomic_DNA"/>
</dbReference>
<dbReference type="PANTHER" id="PTHR42743:SF13">
    <property type="entry name" value="P-LOOP CONTAINING NUCLEOSIDE TRIPHOSPHATE HYDROLASE PROTEIN"/>
    <property type="match status" value="1"/>
</dbReference>
<organism evidence="2">
    <name type="scientific">Waddlia chondrophila 2032/99</name>
    <dbReference type="NCBI Taxonomy" id="765953"/>
    <lineage>
        <taxon>Bacteria</taxon>
        <taxon>Pseudomonadati</taxon>
        <taxon>Chlamydiota</taxon>
        <taxon>Chlamydiia</taxon>
        <taxon>Parachlamydiales</taxon>
        <taxon>Waddliaceae</taxon>
        <taxon>Waddlia</taxon>
    </lineage>
</organism>
<evidence type="ECO:0000256" key="1">
    <source>
        <dbReference type="ARBA" id="ARBA00009320"/>
    </source>
</evidence>
<dbReference type="InterPro" id="IPR001544">
    <property type="entry name" value="Aminotrans_IV"/>
</dbReference>